<accession>A0ABR0QU58</accession>
<feature type="compositionally biased region" description="Pro residues" evidence="1">
    <location>
        <begin position="29"/>
        <end position="43"/>
    </location>
</feature>
<reference evidence="2 3" key="1">
    <citation type="submission" date="2023-03" db="EMBL/GenBank/DDBJ databases">
        <title>WGS of Gossypium arboreum.</title>
        <authorList>
            <person name="Yu D."/>
        </authorList>
    </citation>
    <scope>NUCLEOTIDE SEQUENCE [LARGE SCALE GENOMIC DNA]</scope>
    <source>
        <tissue evidence="2">Leaf</tissue>
    </source>
</reference>
<feature type="compositionally biased region" description="Gly residues" evidence="1">
    <location>
        <begin position="1"/>
        <end position="11"/>
    </location>
</feature>
<feature type="region of interest" description="Disordered" evidence="1">
    <location>
        <begin position="1"/>
        <end position="48"/>
    </location>
</feature>
<protein>
    <submittedName>
        <fullName evidence="2">Uncharacterized protein</fullName>
    </submittedName>
</protein>
<evidence type="ECO:0000313" key="2">
    <source>
        <dbReference type="EMBL" id="KAK5842714.1"/>
    </source>
</evidence>
<evidence type="ECO:0000256" key="1">
    <source>
        <dbReference type="SAM" id="MobiDB-lite"/>
    </source>
</evidence>
<gene>
    <name evidence="2" type="ORF">PVK06_005099</name>
</gene>
<comment type="caution">
    <text evidence="2">The sequence shown here is derived from an EMBL/GenBank/DDBJ whole genome shotgun (WGS) entry which is preliminary data.</text>
</comment>
<dbReference type="EMBL" id="JARKNE010000002">
    <property type="protein sequence ID" value="KAK5842714.1"/>
    <property type="molecule type" value="Genomic_DNA"/>
</dbReference>
<keyword evidence="3" id="KW-1185">Reference proteome</keyword>
<organism evidence="2 3">
    <name type="scientific">Gossypium arboreum</name>
    <name type="common">Tree cotton</name>
    <name type="synonym">Gossypium nanking</name>
    <dbReference type="NCBI Taxonomy" id="29729"/>
    <lineage>
        <taxon>Eukaryota</taxon>
        <taxon>Viridiplantae</taxon>
        <taxon>Streptophyta</taxon>
        <taxon>Embryophyta</taxon>
        <taxon>Tracheophyta</taxon>
        <taxon>Spermatophyta</taxon>
        <taxon>Magnoliopsida</taxon>
        <taxon>eudicotyledons</taxon>
        <taxon>Gunneridae</taxon>
        <taxon>Pentapetalae</taxon>
        <taxon>rosids</taxon>
        <taxon>malvids</taxon>
        <taxon>Malvales</taxon>
        <taxon>Malvaceae</taxon>
        <taxon>Malvoideae</taxon>
        <taxon>Gossypium</taxon>
    </lineage>
</organism>
<dbReference type="Proteomes" id="UP001358586">
    <property type="component" value="Chromosome 2"/>
</dbReference>
<evidence type="ECO:0000313" key="3">
    <source>
        <dbReference type="Proteomes" id="UP001358586"/>
    </source>
</evidence>
<sequence length="65" mass="6828">MSEGNSQGGSRSGDDGSCRDPGSSNSRPPKTPQTPISDPPMKPPQRGSVMKKILKDFGKTLSSHS</sequence>
<proteinExistence type="predicted"/>
<name>A0ABR0QU58_GOSAR</name>